<evidence type="ECO:0000313" key="2">
    <source>
        <dbReference type="Proteomes" id="UP000792457"/>
    </source>
</evidence>
<reference evidence="1" key="2">
    <citation type="submission" date="2017-10" db="EMBL/GenBank/DDBJ databases">
        <title>Ladona fulva Genome sequencing and assembly.</title>
        <authorList>
            <person name="Murali S."/>
            <person name="Richards S."/>
            <person name="Bandaranaike D."/>
            <person name="Bellair M."/>
            <person name="Blankenburg K."/>
            <person name="Chao H."/>
            <person name="Dinh H."/>
            <person name="Doddapaneni H."/>
            <person name="Dugan-Rocha S."/>
            <person name="Elkadiri S."/>
            <person name="Gnanaolivu R."/>
            <person name="Hernandez B."/>
            <person name="Skinner E."/>
            <person name="Javaid M."/>
            <person name="Lee S."/>
            <person name="Li M."/>
            <person name="Ming W."/>
            <person name="Munidasa M."/>
            <person name="Muniz J."/>
            <person name="Nguyen L."/>
            <person name="Hughes D."/>
            <person name="Osuji N."/>
            <person name="Pu L.-L."/>
            <person name="Puazo M."/>
            <person name="Qu C."/>
            <person name="Quiroz J."/>
            <person name="Raj R."/>
            <person name="Weissenberger G."/>
            <person name="Xin Y."/>
            <person name="Zou X."/>
            <person name="Han Y."/>
            <person name="Worley K."/>
            <person name="Muzny D."/>
            <person name="Gibbs R."/>
        </authorList>
    </citation>
    <scope>NUCLEOTIDE SEQUENCE</scope>
    <source>
        <strain evidence="1">Sampled in the wild</strain>
    </source>
</reference>
<protein>
    <submittedName>
        <fullName evidence="1">Uncharacterized protein</fullName>
    </submittedName>
</protein>
<reference evidence="1" key="1">
    <citation type="submission" date="2013-04" db="EMBL/GenBank/DDBJ databases">
        <authorList>
            <person name="Qu J."/>
            <person name="Murali S.C."/>
            <person name="Bandaranaike D."/>
            <person name="Bellair M."/>
            <person name="Blankenburg K."/>
            <person name="Chao H."/>
            <person name="Dinh H."/>
            <person name="Doddapaneni H."/>
            <person name="Downs B."/>
            <person name="Dugan-Rocha S."/>
            <person name="Elkadiri S."/>
            <person name="Gnanaolivu R.D."/>
            <person name="Hernandez B."/>
            <person name="Javaid M."/>
            <person name="Jayaseelan J.C."/>
            <person name="Lee S."/>
            <person name="Li M."/>
            <person name="Ming W."/>
            <person name="Munidasa M."/>
            <person name="Muniz J."/>
            <person name="Nguyen L."/>
            <person name="Ongeri F."/>
            <person name="Osuji N."/>
            <person name="Pu L.-L."/>
            <person name="Puazo M."/>
            <person name="Qu C."/>
            <person name="Quiroz J."/>
            <person name="Raj R."/>
            <person name="Weissenberger G."/>
            <person name="Xin Y."/>
            <person name="Zou X."/>
            <person name="Han Y."/>
            <person name="Richards S."/>
            <person name="Worley K."/>
            <person name="Muzny D."/>
            <person name="Gibbs R."/>
        </authorList>
    </citation>
    <scope>NUCLEOTIDE SEQUENCE</scope>
    <source>
        <strain evidence="1">Sampled in the wild</strain>
    </source>
</reference>
<accession>A0A8K0KI10</accession>
<dbReference type="AlphaFoldDB" id="A0A8K0KI10"/>
<comment type="caution">
    <text evidence="1">The sequence shown here is derived from an EMBL/GenBank/DDBJ whole genome shotgun (WGS) entry which is preliminary data.</text>
</comment>
<organism evidence="1 2">
    <name type="scientific">Ladona fulva</name>
    <name type="common">Scarce chaser dragonfly</name>
    <name type="synonym">Libellula fulva</name>
    <dbReference type="NCBI Taxonomy" id="123851"/>
    <lineage>
        <taxon>Eukaryota</taxon>
        <taxon>Metazoa</taxon>
        <taxon>Ecdysozoa</taxon>
        <taxon>Arthropoda</taxon>
        <taxon>Hexapoda</taxon>
        <taxon>Insecta</taxon>
        <taxon>Pterygota</taxon>
        <taxon>Palaeoptera</taxon>
        <taxon>Odonata</taxon>
        <taxon>Epiprocta</taxon>
        <taxon>Anisoptera</taxon>
        <taxon>Libelluloidea</taxon>
        <taxon>Libellulidae</taxon>
        <taxon>Ladona</taxon>
    </lineage>
</organism>
<gene>
    <name evidence="1" type="ORF">J437_LFUL013389</name>
</gene>
<name>A0A8K0KI10_LADFU</name>
<keyword evidence="2" id="KW-1185">Reference proteome</keyword>
<evidence type="ECO:0000313" key="1">
    <source>
        <dbReference type="EMBL" id="KAG8234912.1"/>
    </source>
</evidence>
<proteinExistence type="predicted"/>
<dbReference type="Proteomes" id="UP000792457">
    <property type="component" value="Unassembled WGS sequence"/>
</dbReference>
<sequence>MEIVSQMGSSSFDFKAKVDAIAGLKARFSNKRDTNLSRIVIGNETRVHHCMPKSKQAIKG</sequence>
<dbReference type="EMBL" id="KZ308857">
    <property type="protein sequence ID" value="KAG8234912.1"/>
    <property type="molecule type" value="Genomic_DNA"/>
</dbReference>